<dbReference type="PANTHER" id="PTHR35152:SF1">
    <property type="entry name" value="DOMAIN SIGNALLING PROTEIN, PUTATIVE (AFU_ORTHOLOGUE AFUA_5G11310)-RELATED"/>
    <property type="match status" value="1"/>
</dbReference>
<evidence type="ECO:0000259" key="2">
    <source>
        <dbReference type="PROSITE" id="PS50924"/>
    </source>
</evidence>
<sequence length="817" mass="91166">MTSQDLLAQYLGQVVPYTFHGEFVCLSYAISLLGSTATLELLRRRTSHRGLHNFLLLISAATLMGGIAIWSMHYIGNRAIQMLDGDTSFQIAYSTRLTVLSLFVPILALVIAFIGVSGNGRIRHWRICMAGLLLGSAICGMHYLADASIRNYSSSYEISYVVGAALIAVSASTTAIAIFFVFEATWKNTWWKRLGLRQLHAPGSGVSQKDTLVIVICLSVAAGLTMVGSAMYSCRIRTEYASKSQQVVLAAAVFDNTGRIMVTQEGLLPTEVVTDAFVQETNDSVIDTRHRLFHWMFQASRYWSTVSAVIDLMAEDISTLTPDANTRRRSSVKLIRDNGLLVENYDVILCELFCLAAAALASRIGETLGKAGVLWDDIFATGGSLRPNTDRLTVQHPDMLQLRSLGTGESPPQFESLAEGLFASSHAQEYGKLEATGYRFAEVHQVAGSIRSSMRIESVEFESRLHLMSVQKGRDVELGPGVHLSMFVVRARLDRSGFDVIVRKAARNILPTAPMPIARLQLWHRQLLNRYHGTTVAALTRKLGSMDHESVQETVFASELRRAISHLLQSLGDGCFNEATLLPREVCVPSFAHDNPGRPSTRTLLAFGLVLPVHATVHSTQCEFTPLRFLKLRQHTYDGSPYQAEFSQTLHHDLSRRLRNDIVRRDITAPTARTSMTTSSILRALDRRKKQRTLLDMVDLDTHRPKDQALMNAFISFFELLRFQHLLTRWVACDNIPFHKLESPYFRDLMAYANSVIADSGSIPTHSTIREWIVRSFNRHKGVVAELLCRSLSRINVSFDAWSSRKFMSLLGLTVHG</sequence>
<dbReference type="PANTHER" id="PTHR35152">
    <property type="entry name" value="DOMAIN SIGNALLING PROTEIN, PUTATIVE (AFU_ORTHOLOGUE AFUA_5G11310)-RELATED"/>
    <property type="match status" value="1"/>
</dbReference>
<evidence type="ECO:0000313" key="4">
    <source>
        <dbReference type="Proteomes" id="UP001163105"/>
    </source>
</evidence>
<protein>
    <submittedName>
        <fullName evidence="3">MHYT domain-containingsignaling protein</fullName>
    </submittedName>
</protein>
<feature type="transmembrane region" description="Helical" evidence="1">
    <location>
        <begin position="160"/>
        <end position="182"/>
    </location>
</feature>
<dbReference type="AlphaFoldDB" id="A0AB34FC05"/>
<keyword evidence="4" id="KW-1185">Reference proteome</keyword>
<name>A0AB34FC05_9HYPO</name>
<accession>A0AB34FC05</accession>
<organism evidence="3 4">
    <name type="scientific">Purpureocillium lavendulum</name>
    <dbReference type="NCBI Taxonomy" id="1247861"/>
    <lineage>
        <taxon>Eukaryota</taxon>
        <taxon>Fungi</taxon>
        <taxon>Dikarya</taxon>
        <taxon>Ascomycota</taxon>
        <taxon>Pezizomycotina</taxon>
        <taxon>Sordariomycetes</taxon>
        <taxon>Hypocreomycetidae</taxon>
        <taxon>Hypocreales</taxon>
        <taxon>Ophiocordycipitaceae</taxon>
        <taxon>Purpureocillium</taxon>
    </lineage>
</organism>
<keyword evidence="1" id="KW-0812">Transmembrane</keyword>
<feature type="transmembrane region" description="Helical" evidence="1">
    <location>
        <begin position="20"/>
        <end position="42"/>
    </location>
</feature>
<dbReference type="InterPro" id="IPR005330">
    <property type="entry name" value="MHYT_dom"/>
</dbReference>
<feature type="transmembrane region" description="Helical" evidence="1">
    <location>
        <begin position="54"/>
        <end position="75"/>
    </location>
</feature>
<evidence type="ECO:0000313" key="3">
    <source>
        <dbReference type="EMBL" id="KAJ6436537.1"/>
    </source>
</evidence>
<feature type="transmembrane region" description="Helical" evidence="1">
    <location>
        <begin position="95"/>
        <end position="115"/>
    </location>
</feature>
<proteinExistence type="predicted"/>
<comment type="caution">
    <text evidence="3">The sequence shown here is derived from an EMBL/GenBank/DDBJ whole genome shotgun (WGS) entry which is preliminary data.</text>
</comment>
<dbReference type="EMBL" id="JAQHRD010000020">
    <property type="protein sequence ID" value="KAJ6436537.1"/>
    <property type="molecule type" value="Genomic_DNA"/>
</dbReference>
<keyword evidence="1" id="KW-0472">Membrane</keyword>
<dbReference type="Pfam" id="PF03707">
    <property type="entry name" value="MHYT"/>
    <property type="match status" value="2"/>
</dbReference>
<feature type="transmembrane region" description="Helical" evidence="1">
    <location>
        <begin position="127"/>
        <end position="145"/>
    </location>
</feature>
<keyword evidence="1" id="KW-1133">Transmembrane helix</keyword>
<gene>
    <name evidence="3" type="ORF">O9K51_10903</name>
</gene>
<reference evidence="3" key="1">
    <citation type="submission" date="2023-01" db="EMBL/GenBank/DDBJ databases">
        <title>The growth and conidiation of Purpureocillium lavendulum are regulated by nitrogen source and histone H3K14 acetylation.</title>
        <authorList>
            <person name="Tang P."/>
            <person name="Han J."/>
            <person name="Zhang C."/>
            <person name="Tang P."/>
            <person name="Qi F."/>
            <person name="Zhang K."/>
            <person name="Liang L."/>
        </authorList>
    </citation>
    <scope>NUCLEOTIDE SEQUENCE</scope>
    <source>
        <strain evidence="3">YMF1.00683</strain>
    </source>
</reference>
<dbReference type="Proteomes" id="UP001163105">
    <property type="component" value="Unassembled WGS sequence"/>
</dbReference>
<dbReference type="PROSITE" id="PS50924">
    <property type="entry name" value="MHYT"/>
    <property type="match status" value="1"/>
</dbReference>
<evidence type="ECO:0000256" key="1">
    <source>
        <dbReference type="SAM" id="Phobius"/>
    </source>
</evidence>
<feature type="transmembrane region" description="Helical" evidence="1">
    <location>
        <begin position="212"/>
        <end position="232"/>
    </location>
</feature>
<feature type="domain" description="MHYT" evidence="2">
    <location>
        <begin position="19"/>
        <end position="215"/>
    </location>
</feature>